<reference evidence="1" key="1">
    <citation type="submission" date="2021-08" db="EMBL/GenBank/DDBJ databases">
        <title>WGS assembly of Ceratopteris richardii.</title>
        <authorList>
            <person name="Marchant D.B."/>
            <person name="Chen G."/>
            <person name="Jenkins J."/>
            <person name="Shu S."/>
            <person name="Leebens-Mack J."/>
            <person name="Grimwood J."/>
            <person name="Schmutz J."/>
            <person name="Soltis P."/>
            <person name="Soltis D."/>
            <person name="Chen Z.-H."/>
        </authorList>
    </citation>
    <scope>NUCLEOTIDE SEQUENCE</scope>
    <source>
        <strain evidence="1">Whitten #5841</strain>
        <tissue evidence="1">Leaf</tissue>
    </source>
</reference>
<dbReference type="AlphaFoldDB" id="A0A8T2Q3U7"/>
<protein>
    <submittedName>
        <fullName evidence="1">Uncharacterized protein</fullName>
    </submittedName>
</protein>
<accession>A0A8T2Q3U7</accession>
<comment type="caution">
    <text evidence="1">The sequence shown here is derived from an EMBL/GenBank/DDBJ whole genome shotgun (WGS) entry which is preliminary data.</text>
</comment>
<organism evidence="1 2">
    <name type="scientific">Ceratopteris richardii</name>
    <name type="common">Triangle waterfern</name>
    <dbReference type="NCBI Taxonomy" id="49495"/>
    <lineage>
        <taxon>Eukaryota</taxon>
        <taxon>Viridiplantae</taxon>
        <taxon>Streptophyta</taxon>
        <taxon>Embryophyta</taxon>
        <taxon>Tracheophyta</taxon>
        <taxon>Polypodiopsida</taxon>
        <taxon>Polypodiidae</taxon>
        <taxon>Polypodiales</taxon>
        <taxon>Pteridineae</taxon>
        <taxon>Pteridaceae</taxon>
        <taxon>Parkerioideae</taxon>
        <taxon>Ceratopteris</taxon>
    </lineage>
</organism>
<proteinExistence type="predicted"/>
<sequence length="141" mass="16429">MVVNSECVGHLPMKISVESFHVLEKSMIGEKFPTKCMEKLWHGASWHWHFHLPDANECYRVSITSNHMSFSIEMLLKKKLMSWILCSSKALCELVTLSDNLGFHLRFLVCRIPSKHINRKHCLPVSLWILFEAQAMRDAKF</sequence>
<name>A0A8T2Q3U7_CERRI</name>
<dbReference type="Proteomes" id="UP000825935">
    <property type="component" value="Chromosome 38"/>
</dbReference>
<gene>
    <name evidence="1" type="ORF">KP509_38G037100</name>
</gene>
<evidence type="ECO:0000313" key="1">
    <source>
        <dbReference type="EMBL" id="KAH7278345.1"/>
    </source>
</evidence>
<evidence type="ECO:0000313" key="2">
    <source>
        <dbReference type="Proteomes" id="UP000825935"/>
    </source>
</evidence>
<keyword evidence="2" id="KW-1185">Reference proteome</keyword>
<dbReference type="EMBL" id="CM035443">
    <property type="protein sequence ID" value="KAH7278345.1"/>
    <property type="molecule type" value="Genomic_DNA"/>
</dbReference>